<protein>
    <submittedName>
        <fullName evidence="1">Uncharacterized protein</fullName>
    </submittedName>
</protein>
<proteinExistence type="predicted"/>
<dbReference type="EMBL" id="JAALLT010000001">
    <property type="protein sequence ID" value="NGP75327.1"/>
    <property type="molecule type" value="Genomic_DNA"/>
</dbReference>
<keyword evidence="2" id="KW-1185">Reference proteome</keyword>
<dbReference type="RefSeq" id="WP_165138537.1">
    <property type="nucleotide sequence ID" value="NZ_JAALLT010000001.1"/>
</dbReference>
<name>A0A6M1SXN6_9BACT</name>
<dbReference type="AlphaFoldDB" id="A0A6M1SXN6"/>
<accession>A0A6M1SXN6</accession>
<sequence>MEEELDFDDYPTLHLHMMIDDYEELCKEGSKQSYHRKVKEQHTEREASLYGVDPQGRFSFCFVD</sequence>
<organism evidence="1 2">
    <name type="scientific">Halalkalibaculum roseum</name>
    <dbReference type="NCBI Taxonomy" id="2709311"/>
    <lineage>
        <taxon>Bacteria</taxon>
        <taxon>Pseudomonadati</taxon>
        <taxon>Balneolota</taxon>
        <taxon>Balneolia</taxon>
        <taxon>Balneolales</taxon>
        <taxon>Balneolaceae</taxon>
        <taxon>Halalkalibaculum</taxon>
    </lineage>
</organism>
<evidence type="ECO:0000313" key="1">
    <source>
        <dbReference type="EMBL" id="NGP75327.1"/>
    </source>
</evidence>
<dbReference type="Proteomes" id="UP000473278">
    <property type="component" value="Unassembled WGS sequence"/>
</dbReference>
<reference evidence="1 2" key="1">
    <citation type="submission" date="2020-02" db="EMBL/GenBank/DDBJ databases">
        <title>Balneolaceae bacterium YR4-1, complete genome.</title>
        <authorList>
            <person name="Li Y."/>
            <person name="Wu S."/>
        </authorList>
    </citation>
    <scope>NUCLEOTIDE SEQUENCE [LARGE SCALE GENOMIC DNA]</scope>
    <source>
        <strain evidence="1 2">YR4-1</strain>
    </source>
</reference>
<comment type="caution">
    <text evidence="1">The sequence shown here is derived from an EMBL/GenBank/DDBJ whole genome shotgun (WGS) entry which is preliminary data.</text>
</comment>
<evidence type="ECO:0000313" key="2">
    <source>
        <dbReference type="Proteomes" id="UP000473278"/>
    </source>
</evidence>
<gene>
    <name evidence="1" type="ORF">G3570_01690</name>
</gene>